<evidence type="ECO:0000256" key="16">
    <source>
        <dbReference type="ARBA" id="ARBA00077447"/>
    </source>
</evidence>
<dbReference type="SMART" id="SM00364">
    <property type="entry name" value="LRR_BAC"/>
    <property type="match status" value="16"/>
</dbReference>
<comment type="subunit">
    <text evidence="3">Binds to laminin.</text>
</comment>
<accession>A0A835P0F0</accession>
<name>A0A835P0F0_9PASS</name>
<evidence type="ECO:0000313" key="21">
    <source>
        <dbReference type="Proteomes" id="UP000618051"/>
    </source>
</evidence>
<evidence type="ECO:0000259" key="18">
    <source>
        <dbReference type="SMART" id="SM00013"/>
    </source>
</evidence>
<evidence type="ECO:0000313" key="20">
    <source>
        <dbReference type="EMBL" id="KAI1239001.1"/>
    </source>
</evidence>
<dbReference type="EMBL" id="JADDUC010000015">
    <property type="protein sequence ID" value="KAG0127590.1"/>
    <property type="molecule type" value="Genomic_DNA"/>
</dbReference>
<keyword evidence="5" id="KW-0964">Secreted</keyword>
<dbReference type="Proteomes" id="UP000618051">
    <property type="component" value="Unassembled WGS sequence"/>
</dbReference>
<dbReference type="FunFam" id="3.80.10.10:FF:000151">
    <property type="entry name" value="Lumican"/>
    <property type="match status" value="1"/>
</dbReference>
<evidence type="ECO:0000313" key="19">
    <source>
        <dbReference type="EMBL" id="KAG0127590.1"/>
    </source>
</evidence>
<evidence type="ECO:0000256" key="8">
    <source>
        <dbReference type="ARBA" id="ARBA00022641"/>
    </source>
</evidence>
<protein>
    <recommendedName>
        <fullName evidence="14">Keratocan</fullName>
    </recommendedName>
    <alternativeName>
        <fullName evidence="16">Keratan sulfate proteoglycan keratocan</fullName>
    </alternativeName>
    <alternativeName>
        <fullName evidence="4">Lumican</fullName>
    </alternativeName>
</protein>
<dbReference type="Pfam" id="PF13516">
    <property type="entry name" value="LRR_6"/>
    <property type="match status" value="1"/>
</dbReference>
<keyword evidence="8" id="KW-0765">Sulfation</keyword>
<keyword evidence="7" id="KW-0433">Leucine-rich repeat</keyword>
<evidence type="ECO:0000256" key="3">
    <source>
        <dbReference type="ARBA" id="ARBA00011719"/>
    </source>
</evidence>
<dbReference type="FunFam" id="3.80.10.10:FF:000133">
    <property type="entry name" value="prolargin"/>
    <property type="match status" value="1"/>
</dbReference>
<dbReference type="OrthoDB" id="5789657at2759"/>
<gene>
    <name evidence="20" type="ORF">IHE44_0012100</name>
    <name evidence="19" type="ORF">IHE44_002704</name>
</gene>
<evidence type="ECO:0000256" key="7">
    <source>
        <dbReference type="ARBA" id="ARBA00022614"/>
    </source>
</evidence>
<evidence type="ECO:0000256" key="6">
    <source>
        <dbReference type="ARBA" id="ARBA00022530"/>
    </source>
</evidence>
<keyword evidence="21" id="KW-1185">Reference proteome</keyword>
<evidence type="ECO:0000256" key="9">
    <source>
        <dbReference type="ARBA" id="ARBA00022729"/>
    </source>
</evidence>
<keyword evidence="12" id="KW-1015">Disulfide bond</keyword>
<dbReference type="FunFam" id="3.80.10.10:FF:000073">
    <property type="entry name" value="Lumican"/>
    <property type="match status" value="1"/>
</dbReference>
<keyword evidence="9" id="KW-0732">Signal</keyword>
<evidence type="ECO:0000256" key="17">
    <source>
        <dbReference type="SAM" id="MobiDB-lite"/>
    </source>
</evidence>
<evidence type="ECO:0000256" key="1">
    <source>
        <dbReference type="ARBA" id="ARBA00004498"/>
    </source>
</evidence>
<evidence type="ECO:0000256" key="13">
    <source>
        <dbReference type="ARBA" id="ARBA00023180"/>
    </source>
</evidence>
<proteinExistence type="inferred from homology"/>
<comment type="caution">
    <text evidence="19">The sequence shown here is derived from an EMBL/GenBank/DDBJ whole genome shotgun (WGS) entry which is preliminary data.</text>
</comment>
<dbReference type="InterPro" id="IPR000372">
    <property type="entry name" value="LRRNT"/>
</dbReference>
<dbReference type="SMART" id="SM00013">
    <property type="entry name" value="LRRNT"/>
    <property type="match status" value="1"/>
</dbReference>
<evidence type="ECO:0000256" key="2">
    <source>
        <dbReference type="ARBA" id="ARBA00005818"/>
    </source>
</evidence>
<evidence type="ECO:0000256" key="5">
    <source>
        <dbReference type="ARBA" id="ARBA00022525"/>
    </source>
</evidence>
<dbReference type="AlphaFoldDB" id="A0A835P0F0"/>
<dbReference type="InterPro" id="IPR001611">
    <property type="entry name" value="Leu-rich_rpt"/>
</dbReference>
<dbReference type="SMART" id="SM00368">
    <property type="entry name" value="LRR_RI"/>
    <property type="match status" value="8"/>
</dbReference>
<dbReference type="Gene3D" id="3.80.10.10">
    <property type="entry name" value="Ribonuclease Inhibitor"/>
    <property type="match status" value="5"/>
</dbReference>
<feature type="region of interest" description="Disordered" evidence="17">
    <location>
        <begin position="1038"/>
        <end position="1066"/>
    </location>
</feature>
<dbReference type="InterPro" id="IPR003591">
    <property type="entry name" value="Leu-rich_rpt_typical-subtyp"/>
</dbReference>
<dbReference type="EMBL" id="JADDUC020000005">
    <property type="protein sequence ID" value="KAI1239001.1"/>
    <property type="molecule type" value="Genomic_DNA"/>
</dbReference>
<comment type="similarity">
    <text evidence="2">Belongs to the small leucine-rich proteoglycan (SLRP) family. SLRP class II subfamily.</text>
</comment>
<evidence type="ECO:0000256" key="4">
    <source>
        <dbReference type="ARBA" id="ARBA00013370"/>
    </source>
</evidence>
<keyword evidence="10" id="KW-0677">Repeat</keyword>
<organism evidence="19">
    <name type="scientific">Lamprotornis superbus</name>
    <dbReference type="NCBI Taxonomy" id="245042"/>
    <lineage>
        <taxon>Eukaryota</taxon>
        <taxon>Metazoa</taxon>
        <taxon>Chordata</taxon>
        <taxon>Craniata</taxon>
        <taxon>Vertebrata</taxon>
        <taxon>Euteleostomi</taxon>
        <taxon>Archelosauria</taxon>
        <taxon>Archosauria</taxon>
        <taxon>Dinosauria</taxon>
        <taxon>Saurischia</taxon>
        <taxon>Theropoda</taxon>
        <taxon>Coelurosauria</taxon>
        <taxon>Aves</taxon>
        <taxon>Neognathae</taxon>
        <taxon>Neoaves</taxon>
        <taxon>Telluraves</taxon>
        <taxon>Australaves</taxon>
        <taxon>Passeriformes</taxon>
        <taxon>Sturnidae</taxon>
        <taxon>Lamprotornis</taxon>
    </lineage>
</organism>
<dbReference type="FunFam" id="3.80.10.10:FF:000092">
    <property type="entry name" value="keratocan isoform X1"/>
    <property type="match status" value="1"/>
</dbReference>
<evidence type="ECO:0000256" key="12">
    <source>
        <dbReference type="ARBA" id="ARBA00023157"/>
    </source>
</evidence>
<dbReference type="Pfam" id="PF13855">
    <property type="entry name" value="LRR_8"/>
    <property type="match status" value="8"/>
</dbReference>
<sequence length="1226" mass="138303">MYFHDGQALILVNNKISKISPLAFAPLKKLERLYLSKNNLKELPENMPKSLQEIRAHENEISKLRKAVFNGLNQVIVLELGTNPIKSSGIENGAFQGMKRLSYIRIADTNITSIPKGLPPSLTELHLDGNKISKIDAESLSGLTNLAKLGLSFNSISSVENGSLNNVPHLRELHLNNNELVRVPSGLGDHKYIQVVYLHNNKIASIGINDFCPLGYNTKKASYSGVSLFSNPVQYWEIQPSAFRPEKEIALIGIEEHVSHLPKFCPTERKLRMPPAQLHPPSPFNWVSGGESSCGAEGRVGARSYTRQGSSLTSEETVPQHPVKHSKAVWVTVTTNLKKLHINYNNLTEAVGPLPKTLDDLQLSHNKITKVSPGAFEGLMNLTVIHLQNNQLKAESVSGAFKGLKSLLYLDLSFNQLTKLPTGLPHSLLMLYFDNNQISNIPDEYFQGFKALQYLRLSHNKLTDSGIPGNVFNITSLVELDLSFNQLKSIPTVSENLENFYLQVNKINKFPLSSFCKVVGPTTYSKITHLRLDGNNLTRADLPQEMYNCLRANTMILKVCTSLFLLFFVNSVWTRSVRQVYDDLDPEHWSRYTSECPQECFCPPSFPNALYCDNKGLKEIPPIPARIWYLYLQNNQIETLSEKPFVNATHLRWINLNKNKITNSGIESGALSKLKRLLYLFLEDNELEEVPAPLPVGLEQLRLAKNKISKIPEGVFSHLENLTMLDLHQNSLLDSALQSDTFQGLNNLMQLNIAKNSLKKMPLSIPANTLQLFLDNNSIEVIPENYFSAIPKVTFLRLNYNKLSDDGIPANGFNVSSILDLQLSHNQLTKIPPINAHLEHLHLDHNKIKSVNGTQICPVSIALEEDYGYYGNIPRLRYLRLDGNEIQPPIPLDIMICFRLLQAVSPPLFPSPNEVHMMLSFSQGPRVNEIPQSSKFVKCEKENTMQTFVNVFLGFFIFESVGAAPFSDTIIYDSELYDMPLGELPHPFAYDKNKQSDQVELEFMNTIAIDFNNWFFMEITDVGMELPSAIQESFSSASLTEETEDEVSTPKLIDGSSAQGSGVLGPQTKDVHLKRIDLTANFISDIHKDAFRRLPQLQELVLRDNRIRQLPELPSTLTFIDVSKNRLGHRGIPNEAFKNLDELQHLYITDNNLDHIPLPLPESLQALHLQNNNIQEMHEDTFCKMRDFTYVRRALEDIRLDGNPINLSKTPYAYMCLPRLPLLTAT</sequence>
<dbReference type="InterPro" id="IPR032675">
    <property type="entry name" value="LRR_dom_sf"/>
</dbReference>
<dbReference type="PANTHER" id="PTHR45712:SF13">
    <property type="entry name" value="KERATOCAN"/>
    <property type="match status" value="1"/>
</dbReference>
<dbReference type="SMART" id="SM00365">
    <property type="entry name" value="LRR_SD22"/>
    <property type="match status" value="16"/>
</dbReference>
<keyword evidence="11" id="KW-0654">Proteoglycan</keyword>
<evidence type="ECO:0000256" key="15">
    <source>
        <dbReference type="ARBA" id="ARBA00056390"/>
    </source>
</evidence>
<keyword evidence="6" id="KW-0272">Extracellular matrix</keyword>
<keyword evidence="13" id="KW-0325">Glycoprotein</keyword>
<reference evidence="20" key="3">
    <citation type="submission" date="2022-01" db="EMBL/GenBank/DDBJ databases">
        <authorList>
            <person name="Rubenstein D.R."/>
        </authorList>
    </citation>
    <scope>NUCLEOTIDE SEQUENCE</scope>
    <source>
        <strain evidence="20">SS15</strain>
        <tissue evidence="20">Liver</tissue>
    </source>
</reference>
<evidence type="ECO:0000256" key="14">
    <source>
        <dbReference type="ARBA" id="ARBA00041182"/>
    </source>
</evidence>
<dbReference type="PROSITE" id="PS51450">
    <property type="entry name" value="LRR"/>
    <property type="match status" value="8"/>
</dbReference>
<evidence type="ECO:0000256" key="11">
    <source>
        <dbReference type="ARBA" id="ARBA00022974"/>
    </source>
</evidence>
<dbReference type="PANTHER" id="PTHR45712">
    <property type="entry name" value="AGAP008170-PA"/>
    <property type="match status" value="1"/>
</dbReference>
<dbReference type="InterPro" id="IPR050333">
    <property type="entry name" value="SLRP"/>
</dbReference>
<reference evidence="20 21" key="2">
    <citation type="journal article" date="2021" name="J. Hered.">
        <title>Feather Gene Expression Elucidates the Developmental Basis of Plumage Iridescence in African Starlings.</title>
        <authorList>
            <person name="Rubenstein D.R."/>
            <person name="Corvelo A."/>
            <person name="MacManes M.D."/>
            <person name="Maia R."/>
            <person name="Narzisi G."/>
            <person name="Rousaki A."/>
            <person name="Vandenabeele P."/>
            <person name="Shawkey M.D."/>
            <person name="Solomon J."/>
        </authorList>
    </citation>
    <scope>NUCLEOTIDE SEQUENCE [LARGE SCALE GENOMIC DNA]</scope>
    <source>
        <strain evidence="20">SS15</strain>
    </source>
</reference>
<feature type="domain" description="LRRNT" evidence="18">
    <location>
        <begin position="595"/>
        <end position="629"/>
    </location>
</feature>
<dbReference type="SUPFAM" id="SSF52058">
    <property type="entry name" value="L domain-like"/>
    <property type="match status" value="4"/>
</dbReference>
<comment type="function">
    <text evidence="15">Plays an important role in generating and maintaining a transparent matrix within the corneal stroma.</text>
</comment>
<dbReference type="SMART" id="SM00369">
    <property type="entry name" value="LRR_TYP"/>
    <property type="match status" value="20"/>
</dbReference>
<reference evidence="19" key="1">
    <citation type="submission" date="2020-10" db="EMBL/GenBank/DDBJ databases">
        <title>Feather gene expression reveals the developmental basis of iridescence in African starlings.</title>
        <authorList>
            <person name="Rubenstein D.R."/>
        </authorList>
    </citation>
    <scope>NUCLEOTIDE SEQUENCE</scope>
    <source>
        <strain evidence="19">SS15</strain>
        <tissue evidence="19">Liver</tissue>
    </source>
</reference>
<comment type="subcellular location">
    <subcellularLocation>
        <location evidence="1">Secreted</location>
        <location evidence="1">Extracellular space</location>
        <location evidence="1">Extracellular matrix</location>
    </subcellularLocation>
</comment>
<evidence type="ECO:0000256" key="10">
    <source>
        <dbReference type="ARBA" id="ARBA00022737"/>
    </source>
</evidence>